<evidence type="ECO:0000313" key="2">
    <source>
        <dbReference type="EMBL" id="TWT36842.1"/>
    </source>
</evidence>
<reference evidence="2 3" key="1">
    <citation type="submission" date="2019-02" db="EMBL/GenBank/DDBJ databases">
        <title>Deep-cultivation of Planctomycetes and their phenomic and genomic characterization uncovers novel biology.</title>
        <authorList>
            <person name="Wiegand S."/>
            <person name="Jogler M."/>
            <person name="Boedeker C."/>
            <person name="Pinto D."/>
            <person name="Vollmers J."/>
            <person name="Rivas-Marin E."/>
            <person name="Kohn T."/>
            <person name="Peeters S.H."/>
            <person name="Heuer A."/>
            <person name="Rast P."/>
            <person name="Oberbeckmann S."/>
            <person name="Bunk B."/>
            <person name="Jeske O."/>
            <person name="Meyerdierks A."/>
            <person name="Storesund J.E."/>
            <person name="Kallscheuer N."/>
            <person name="Luecker S."/>
            <person name="Lage O.M."/>
            <person name="Pohl T."/>
            <person name="Merkel B.J."/>
            <person name="Hornburger P."/>
            <person name="Mueller R.-W."/>
            <person name="Bruemmer F."/>
            <person name="Labrenz M."/>
            <person name="Spormann A.M."/>
            <person name="Op Den Camp H."/>
            <person name="Overmann J."/>
            <person name="Amann R."/>
            <person name="Jetten M.S.M."/>
            <person name="Mascher T."/>
            <person name="Medema M.H."/>
            <person name="Devos D.P."/>
            <person name="Kaster A.-K."/>
            <person name="Ovreas L."/>
            <person name="Rohde M."/>
            <person name="Galperin M.Y."/>
            <person name="Jogler C."/>
        </authorList>
    </citation>
    <scope>NUCLEOTIDE SEQUENCE [LARGE SCALE GENOMIC DNA]</scope>
    <source>
        <strain evidence="2 3">KOR34</strain>
    </source>
</reference>
<dbReference type="OrthoDB" id="9799365at2"/>
<accession>A0A5C5VGR9</accession>
<keyword evidence="1" id="KW-0732">Signal</keyword>
<dbReference type="EMBL" id="SIHJ01000001">
    <property type="protein sequence ID" value="TWT36842.1"/>
    <property type="molecule type" value="Genomic_DNA"/>
</dbReference>
<dbReference type="AlphaFoldDB" id="A0A5C5VGR9"/>
<feature type="chain" id="PRO_5022955170" evidence="1">
    <location>
        <begin position="19"/>
        <end position="339"/>
    </location>
</feature>
<feature type="signal peptide" evidence="1">
    <location>
        <begin position="1"/>
        <end position="18"/>
    </location>
</feature>
<dbReference type="Gene3D" id="3.40.50.1000">
    <property type="entry name" value="HAD superfamily/HAD-like"/>
    <property type="match status" value="1"/>
</dbReference>
<dbReference type="SUPFAM" id="SSF56784">
    <property type="entry name" value="HAD-like"/>
    <property type="match status" value="1"/>
</dbReference>
<protein>
    <submittedName>
        <fullName evidence="2">Haloacid dehalogenase-like hydrolase</fullName>
    </submittedName>
</protein>
<dbReference type="InterPro" id="IPR023214">
    <property type="entry name" value="HAD_sf"/>
</dbReference>
<dbReference type="InterPro" id="IPR036412">
    <property type="entry name" value="HAD-like_sf"/>
</dbReference>
<dbReference type="GO" id="GO:0016787">
    <property type="term" value="F:hydrolase activity"/>
    <property type="evidence" value="ECO:0007669"/>
    <property type="project" value="UniProtKB-KW"/>
</dbReference>
<dbReference type="RefSeq" id="WP_146564082.1">
    <property type="nucleotide sequence ID" value="NZ_SIHJ01000001.1"/>
</dbReference>
<proteinExistence type="predicted"/>
<evidence type="ECO:0000313" key="3">
    <source>
        <dbReference type="Proteomes" id="UP000316714"/>
    </source>
</evidence>
<sequence length="339" mass="37338" precursor="true">MRTHARICLVLAALSASAGWRQALATGPAPLPSWNEGPAKSAILQFVGKVTDETSPDFVPVKDRIATFDNDGTLWVEQPMYTQLVFALDRIKALAPDHPEWKTTQPFKAVLEGDLAALKTDAKQSLLEIIAATHAGMTSEEFAQTASDWIAQAKHPRFKRVYTECVYQPQLELLEYLRSSGFKTFIVSGGGIEFMRPWTERVYGIAPPQVVGSSVATKFEMKDGRPVVMRLPEINFVDDKAGKPVGINQHIGQRPILAFGNSSGDREMLQYATGGDRPGLGLLVYHNDAEREYAYGPAGGLPDSKIGTFPQELMDEAEKNGWVVVGMKDAWSRVFPAER</sequence>
<name>A0A5C5VGR9_9BACT</name>
<dbReference type="Proteomes" id="UP000316714">
    <property type="component" value="Unassembled WGS sequence"/>
</dbReference>
<evidence type="ECO:0000256" key="1">
    <source>
        <dbReference type="SAM" id="SignalP"/>
    </source>
</evidence>
<keyword evidence="3" id="KW-1185">Reference proteome</keyword>
<dbReference type="Pfam" id="PF12710">
    <property type="entry name" value="HAD"/>
    <property type="match status" value="1"/>
</dbReference>
<comment type="caution">
    <text evidence="2">The sequence shown here is derived from an EMBL/GenBank/DDBJ whole genome shotgun (WGS) entry which is preliminary data.</text>
</comment>
<gene>
    <name evidence="2" type="ORF">KOR34_17870</name>
</gene>
<organism evidence="2 3">
    <name type="scientific">Posidoniimonas corsicana</name>
    <dbReference type="NCBI Taxonomy" id="1938618"/>
    <lineage>
        <taxon>Bacteria</taxon>
        <taxon>Pseudomonadati</taxon>
        <taxon>Planctomycetota</taxon>
        <taxon>Planctomycetia</taxon>
        <taxon>Pirellulales</taxon>
        <taxon>Lacipirellulaceae</taxon>
        <taxon>Posidoniimonas</taxon>
    </lineage>
</organism>
<keyword evidence="2" id="KW-0378">Hydrolase</keyword>